<dbReference type="RefSeq" id="WP_209772208.1">
    <property type="nucleotide sequence ID" value="NZ_JAGGLO010000001.1"/>
</dbReference>
<feature type="transmembrane region" description="Helical" evidence="1">
    <location>
        <begin position="122"/>
        <end position="142"/>
    </location>
</feature>
<organism evidence="3 4">
    <name type="scientific">Anaerococcus degeneri</name>
    <dbReference type="NCBI Taxonomy" id="361500"/>
    <lineage>
        <taxon>Bacteria</taxon>
        <taxon>Bacillati</taxon>
        <taxon>Bacillota</taxon>
        <taxon>Tissierellia</taxon>
        <taxon>Tissierellales</taxon>
        <taxon>Peptoniphilaceae</taxon>
        <taxon>Anaerococcus</taxon>
    </lineage>
</organism>
<dbReference type="EMBL" id="JAIWIY010000001">
    <property type="protein sequence ID" value="MCA2095401.1"/>
    <property type="molecule type" value="Genomic_DNA"/>
</dbReference>
<feature type="transmembrane region" description="Helical" evidence="1">
    <location>
        <begin position="96"/>
        <end position="115"/>
    </location>
</feature>
<feature type="transmembrane region" description="Helical" evidence="1">
    <location>
        <begin position="170"/>
        <end position="190"/>
    </location>
</feature>
<dbReference type="InterPro" id="IPR012429">
    <property type="entry name" value="HGSNAT_cat"/>
</dbReference>
<evidence type="ECO:0000313" key="4">
    <source>
        <dbReference type="Proteomes" id="UP001198374"/>
    </source>
</evidence>
<name>A0ABS7YYR5_9FIRM</name>
<feature type="transmembrane region" description="Helical" evidence="1">
    <location>
        <begin position="73"/>
        <end position="90"/>
    </location>
</feature>
<feature type="domain" description="Heparan-alpha-glucosaminide N-acetyltransferase catalytic" evidence="2">
    <location>
        <begin position="3"/>
        <end position="220"/>
    </location>
</feature>
<accession>A0ABS7YYR5</accession>
<protein>
    <submittedName>
        <fullName evidence="3">DUF1624 domain-containing protein</fullName>
    </submittedName>
</protein>
<evidence type="ECO:0000256" key="1">
    <source>
        <dbReference type="SAM" id="Phobius"/>
    </source>
</evidence>
<feature type="transmembrane region" description="Helical" evidence="1">
    <location>
        <begin position="44"/>
        <end position="64"/>
    </location>
</feature>
<dbReference type="Proteomes" id="UP001198374">
    <property type="component" value="Unassembled WGS sequence"/>
</dbReference>
<keyword evidence="1" id="KW-1133">Transmembrane helix</keyword>
<feature type="transmembrane region" description="Helical" evidence="1">
    <location>
        <begin position="12"/>
        <end position="32"/>
    </location>
</feature>
<gene>
    <name evidence="3" type="ORF">LDJ82_00445</name>
</gene>
<dbReference type="Pfam" id="PF07786">
    <property type="entry name" value="HGSNAT_cat"/>
    <property type="match status" value="1"/>
</dbReference>
<keyword evidence="1" id="KW-0472">Membrane</keyword>
<keyword evidence="4" id="KW-1185">Reference proteome</keyword>
<evidence type="ECO:0000259" key="2">
    <source>
        <dbReference type="Pfam" id="PF07786"/>
    </source>
</evidence>
<proteinExistence type="predicted"/>
<evidence type="ECO:0000313" key="3">
    <source>
        <dbReference type="EMBL" id="MCA2095401.1"/>
    </source>
</evidence>
<reference evidence="4" key="1">
    <citation type="submission" date="2023-07" db="EMBL/GenBank/DDBJ databases">
        <title>FDA dAtabase for Regulatory Grade micrObial Sequences (FDA-ARGOS): Supporting development and validation of Infectious Disease Dx tests.</title>
        <authorList>
            <person name="Sproer C."/>
            <person name="Gronow S."/>
            <person name="Severitt S."/>
            <person name="Schroder I."/>
            <person name="Tallon L."/>
            <person name="Sadzewicz L."/>
            <person name="Zhao X."/>
            <person name="Boylan J."/>
            <person name="Ott S."/>
            <person name="Bowen H."/>
            <person name="Vavikolanu K."/>
            <person name="Hazen T."/>
            <person name="Aluvathingal J."/>
            <person name="Nadendla S."/>
            <person name="Lowell S."/>
            <person name="Myers T."/>
            <person name="Yan Y."/>
        </authorList>
    </citation>
    <scope>NUCLEOTIDE SEQUENCE [LARGE SCALE GENOMIC DNA]</scope>
    <source>
        <strain evidence="4">FDAARGOS_1538</strain>
    </source>
</reference>
<sequence length="235" mass="27214">MKRIKIIDTFRGFTIISMVLFHLFYNINYYWTLDFYDGTVFNKIWQLSIAMSFFTISGITSSFLNPKKNIKRGIITSLIGFAITLVTYFFAKDQLIIWGVLNGLGLSMVIAGLVQNLISPKLWPVFLLAFAFSYKIPAGLLWDNSFFNGLYQTNLFPIGFPSFDFYSNDYFPLVPWLFAFLAGLSLGKFLQEKNFYDFDIKENLLGKIGRYSMPIYLTHQIILYPLVSLIYKLTL</sequence>
<comment type="caution">
    <text evidence="3">The sequence shown here is derived from an EMBL/GenBank/DDBJ whole genome shotgun (WGS) entry which is preliminary data.</text>
</comment>
<feature type="transmembrane region" description="Helical" evidence="1">
    <location>
        <begin position="211"/>
        <end position="231"/>
    </location>
</feature>
<keyword evidence="1" id="KW-0812">Transmembrane</keyword>